<comment type="similarity">
    <text evidence="4 8">Belongs to the trehalose phosphatase family.</text>
</comment>
<dbReference type="NCBIfam" id="TIGR01484">
    <property type="entry name" value="HAD-SF-IIB"/>
    <property type="match status" value="1"/>
</dbReference>
<keyword evidence="10" id="KW-1185">Reference proteome</keyword>
<evidence type="ECO:0000256" key="8">
    <source>
        <dbReference type="RuleBase" id="RU361117"/>
    </source>
</evidence>
<evidence type="ECO:0000256" key="3">
    <source>
        <dbReference type="ARBA" id="ARBA00005199"/>
    </source>
</evidence>
<reference evidence="10" key="1">
    <citation type="submission" date="2016-06" db="EMBL/GenBank/DDBJ databases">
        <title>Parallel loss of symbiosis genes in relatives of nitrogen-fixing non-legume Parasponia.</title>
        <authorList>
            <person name="Van Velzen R."/>
            <person name="Holmer R."/>
            <person name="Bu F."/>
            <person name="Rutten L."/>
            <person name="Van Zeijl A."/>
            <person name="Liu W."/>
            <person name="Santuari L."/>
            <person name="Cao Q."/>
            <person name="Sharma T."/>
            <person name="Shen D."/>
            <person name="Roswanjaya Y."/>
            <person name="Wardhani T."/>
            <person name="Kalhor M.S."/>
            <person name="Jansen J."/>
            <person name="Van den Hoogen J."/>
            <person name="Gungor B."/>
            <person name="Hartog M."/>
            <person name="Hontelez J."/>
            <person name="Verver J."/>
            <person name="Yang W.-C."/>
            <person name="Schijlen E."/>
            <person name="Repin R."/>
            <person name="Schilthuizen M."/>
            <person name="Schranz E."/>
            <person name="Heidstra R."/>
            <person name="Miyata K."/>
            <person name="Fedorova E."/>
            <person name="Kohlen W."/>
            <person name="Bisseling T."/>
            <person name="Smit S."/>
            <person name="Geurts R."/>
        </authorList>
    </citation>
    <scope>NUCLEOTIDE SEQUENCE [LARGE SCALE GENOMIC DNA]</scope>
    <source>
        <strain evidence="10">cv. WU1-14</strain>
    </source>
</reference>
<dbReference type="STRING" id="3476.A0A2P5BRE7"/>
<dbReference type="InterPro" id="IPR044651">
    <property type="entry name" value="OTSB-like"/>
</dbReference>
<dbReference type="AlphaFoldDB" id="A0A2P5BRE7"/>
<keyword evidence="6" id="KW-0346">Stress response</keyword>
<dbReference type="InterPro" id="IPR036412">
    <property type="entry name" value="HAD-like_sf"/>
</dbReference>
<dbReference type="NCBIfam" id="TIGR00685">
    <property type="entry name" value="T6PP"/>
    <property type="match status" value="1"/>
</dbReference>
<sequence>MGYQQNPESFWKSTFDDGGDATKGSYTSWLAKHPSALDNFDEMMKKAKGKDIVVFLDYDGTLSQIVEEPDQAFMTDAMRSAVHEIALCFPTAIISGRRRDKVFQFVQLKNLYYAGSHGMDISTPLGSSKYTGHKHQTITTDEKGNEVVHFRPAQEFLPKIQEIIKALNDMAKGIKGATVEDNKFCISVHFRQVVLEEDVCILKERVENMIQAYPNFRISSGKKVMEIRPRIDWDKGRALQYLLDTLGFGTSNNVLPMYVGDDKTDEDAFKFIGRIGQGFPIVVSSTPKQTKAAYSLREPTEVMCFLIRLVKWKRSVSSSKSIA</sequence>
<evidence type="ECO:0000313" key="9">
    <source>
        <dbReference type="EMBL" id="PON51340.1"/>
    </source>
</evidence>
<protein>
    <recommendedName>
        <fullName evidence="8">Trehalose 6-phosphate phosphatase</fullName>
        <ecNumber evidence="8">3.1.3.12</ecNumber>
    </recommendedName>
</protein>
<dbReference type="InterPro" id="IPR006379">
    <property type="entry name" value="HAD-SF_hydro_IIB"/>
</dbReference>
<dbReference type="GO" id="GO:0005992">
    <property type="term" value="P:trehalose biosynthetic process"/>
    <property type="evidence" value="ECO:0007669"/>
    <property type="project" value="UniProtKB-UniPathway"/>
</dbReference>
<evidence type="ECO:0000256" key="1">
    <source>
        <dbReference type="ARBA" id="ARBA00000500"/>
    </source>
</evidence>
<dbReference type="Gene3D" id="3.40.50.1000">
    <property type="entry name" value="HAD superfamily/HAD-like"/>
    <property type="match status" value="2"/>
</dbReference>
<dbReference type="UniPathway" id="UPA00299"/>
<dbReference type="EC" id="3.1.3.12" evidence="8"/>
<comment type="pathway">
    <text evidence="3 8">Glycan biosynthesis; trehalose biosynthesis.</text>
</comment>
<evidence type="ECO:0000256" key="4">
    <source>
        <dbReference type="ARBA" id="ARBA00008770"/>
    </source>
</evidence>
<gene>
    <name evidence="9" type="ORF">PanWU01x14_217070</name>
</gene>
<evidence type="ECO:0000256" key="2">
    <source>
        <dbReference type="ARBA" id="ARBA00001968"/>
    </source>
</evidence>
<accession>A0A2P5BRE7</accession>
<dbReference type="Proteomes" id="UP000237105">
    <property type="component" value="Unassembled WGS sequence"/>
</dbReference>
<dbReference type="GO" id="GO:0004805">
    <property type="term" value="F:trehalose-phosphatase activity"/>
    <property type="evidence" value="ECO:0007669"/>
    <property type="project" value="UniProtKB-EC"/>
</dbReference>
<dbReference type="FunFam" id="3.40.50.1000:FF:000073">
    <property type="entry name" value="Trehalose 6-phosphate phosphatase"/>
    <property type="match status" value="1"/>
</dbReference>
<proteinExistence type="inferred from homology"/>
<comment type="caution">
    <text evidence="9">The sequence shown here is derived from an EMBL/GenBank/DDBJ whole genome shotgun (WGS) entry which is preliminary data.</text>
</comment>
<dbReference type="PANTHER" id="PTHR43768">
    <property type="entry name" value="TREHALOSE 6-PHOSPHATE PHOSPHATASE"/>
    <property type="match status" value="1"/>
</dbReference>
<dbReference type="SUPFAM" id="SSF56784">
    <property type="entry name" value="HAD-like"/>
    <property type="match status" value="1"/>
</dbReference>
<comment type="catalytic activity">
    <reaction evidence="1 8">
        <text>alpha,alpha-trehalose 6-phosphate + H2O = alpha,alpha-trehalose + phosphate</text>
        <dbReference type="Rhea" id="RHEA:23420"/>
        <dbReference type="ChEBI" id="CHEBI:15377"/>
        <dbReference type="ChEBI" id="CHEBI:16551"/>
        <dbReference type="ChEBI" id="CHEBI:43474"/>
        <dbReference type="ChEBI" id="CHEBI:58429"/>
        <dbReference type="EC" id="3.1.3.12"/>
    </reaction>
</comment>
<dbReference type="EMBL" id="JXTB01000234">
    <property type="protein sequence ID" value="PON51340.1"/>
    <property type="molecule type" value="Genomic_DNA"/>
</dbReference>
<dbReference type="PANTHER" id="PTHR43768:SF53">
    <property type="entry name" value="TREHALOSE 6-PHOSPHATE PHOSPHATASE"/>
    <property type="match status" value="1"/>
</dbReference>
<name>A0A2P5BRE7_PARAD</name>
<organism evidence="9 10">
    <name type="scientific">Parasponia andersonii</name>
    <name type="common">Sponia andersonii</name>
    <dbReference type="NCBI Taxonomy" id="3476"/>
    <lineage>
        <taxon>Eukaryota</taxon>
        <taxon>Viridiplantae</taxon>
        <taxon>Streptophyta</taxon>
        <taxon>Embryophyta</taxon>
        <taxon>Tracheophyta</taxon>
        <taxon>Spermatophyta</taxon>
        <taxon>Magnoliopsida</taxon>
        <taxon>eudicotyledons</taxon>
        <taxon>Gunneridae</taxon>
        <taxon>Pentapetalae</taxon>
        <taxon>rosids</taxon>
        <taxon>fabids</taxon>
        <taxon>Rosales</taxon>
        <taxon>Cannabaceae</taxon>
        <taxon>Parasponia</taxon>
    </lineage>
</organism>
<dbReference type="OrthoDB" id="411251at2759"/>
<comment type="cofactor">
    <cofactor evidence="2 8">
        <name>a divalent metal cation</name>
        <dbReference type="ChEBI" id="CHEBI:60240"/>
    </cofactor>
</comment>
<comment type="function">
    <text evidence="7">Removes the phosphate from trehalose 6-phosphate to produce free trehalose. Trehalose accumulation in plant may improve abiotic stress tolerance.</text>
</comment>
<evidence type="ECO:0000313" key="10">
    <source>
        <dbReference type="Proteomes" id="UP000237105"/>
    </source>
</evidence>
<evidence type="ECO:0000256" key="6">
    <source>
        <dbReference type="ARBA" id="ARBA00023016"/>
    </source>
</evidence>
<evidence type="ECO:0000256" key="5">
    <source>
        <dbReference type="ARBA" id="ARBA00022801"/>
    </source>
</evidence>
<dbReference type="InterPro" id="IPR003337">
    <property type="entry name" value="Trehalose_PPase"/>
</dbReference>
<keyword evidence="5 8" id="KW-0378">Hydrolase</keyword>
<dbReference type="InterPro" id="IPR023214">
    <property type="entry name" value="HAD_sf"/>
</dbReference>
<dbReference type="Pfam" id="PF02358">
    <property type="entry name" value="Trehalose_PPase"/>
    <property type="match status" value="1"/>
</dbReference>
<evidence type="ECO:0000256" key="7">
    <source>
        <dbReference type="ARBA" id="ARBA00025274"/>
    </source>
</evidence>